<evidence type="ECO:0000256" key="2">
    <source>
        <dbReference type="ARBA" id="ARBA00022963"/>
    </source>
</evidence>
<dbReference type="GO" id="GO:0016891">
    <property type="term" value="F:RNA endonuclease activity producing 5'-phosphomonoesters, hydrolytic mechanism"/>
    <property type="evidence" value="ECO:0007669"/>
    <property type="project" value="TreeGrafter"/>
</dbReference>
<name>X1IEW6_9ZZZZ</name>
<dbReference type="InterPro" id="IPR051406">
    <property type="entry name" value="PLD_domain"/>
</dbReference>
<feature type="domain" description="PLD phosphodiesterase" evidence="4">
    <location>
        <begin position="40"/>
        <end position="67"/>
    </location>
</feature>
<dbReference type="EMBL" id="BARU01043336">
    <property type="protein sequence ID" value="GAH80252.1"/>
    <property type="molecule type" value="Genomic_DNA"/>
</dbReference>
<dbReference type="InterPro" id="IPR001736">
    <property type="entry name" value="PLipase_D/transphosphatidylase"/>
</dbReference>
<dbReference type="InterPro" id="IPR025202">
    <property type="entry name" value="PLD-like_dom"/>
</dbReference>
<evidence type="ECO:0000256" key="1">
    <source>
        <dbReference type="ARBA" id="ARBA00022801"/>
    </source>
</evidence>
<comment type="caution">
    <text evidence="5">The sequence shown here is derived from an EMBL/GenBank/DDBJ whole genome shotgun (WGS) entry which is preliminary data.</text>
</comment>
<sequence length="98" mass="11350">FNNAIIDAAKRNITVKVITQPETTRKILKENGVDIKEFQSRKTIHTKLMIIDGQIIIVGSHNYTKNAFNLNEEVSVITNEPETVNRLKQYFDNLWSLY</sequence>
<evidence type="ECO:0000313" key="5">
    <source>
        <dbReference type="EMBL" id="GAH80252.1"/>
    </source>
</evidence>
<accession>X1IEW6</accession>
<keyword evidence="1" id="KW-0378">Hydrolase</keyword>
<dbReference type="SUPFAM" id="SSF56024">
    <property type="entry name" value="Phospholipase D/nuclease"/>
    <property type="match status" value="1"/>
</dbReference>
<dbReference type="SMART" id="SM00155">
    <property type="entry name" value="PLDc"/>
    <property type="match status" value="1"/>
</dbReference>
<evidence type="ECO:0000259" key="4">
    <source>
        <dbReference type="PROSITE" id="PS50035"/>
    </source>
</evidence>
<gene>
    <name evidence="5" type="ORF">S03H2_66384</name>
</gene>
<keyword evidence="3" id="KW-0443">Lipid metabolism</keyword>
<dbReference type="Pfam" id="PF13091">
    <property type="entry name" value="PLDc_2"/>
    <property type="match status" value="1"/>
</dbReference>
<organism evidence="5">
    <name type="scientific">marine sediment metagenome</name>
    <dbReference type="NCBI Taxonomy" id="412755"/>
    <lineage>
        <taxon>unclassified sequences</taxon>
        <taxon>metagenomes</taxon>
        <taxon>ecological metagenomes</taxon>
    </lineage>
</organism>
<dbReference type="GO" id="GO:0016042">
    <property type="term" value="P:lipid catabolic process"/>
    <property type="evidence" value="ECO:0007669"/>
    <property type="project" value="UniProtKB-KW"/>
</dbReference>
<dbReference type="Gene3D" id="3.30.870.10">
    <property type="entry name" value="Endonuclease Chain A"/>
    <property type="match status" value="1"/>
</dbReference>
<protein>
    <recommendedName>
        <fullName evidence="4">PLD phosphodiesterase domain-containing protein</fullName>
    </recommendedName>
</protein>
<proteinExistence type="predicted"/>
<dbReference type="PROSITE" id="PS50035">
    <property type="entry name" value="PLD"/>
    <property type="match status" value="1"/>
</dbReference>
<feature type="non-terminal residue" evidence="5">
    <location>
        <position position="1"/>
    </location>
</feature>
<evidence type="ECO:0000256" key="3">
    <source>
        <dbReference type="ARBA" id="ARBA00023098"/>
    </source>
</evidence>
<reference evidence="5" key="1">
    <citation type="journal article" date="2014" name="Front. Microbiol.">
        <title>High frequency of phylogenetically diverse reductive dehalogenase-homologous genes in deep subseafloor sedimentary metagenomes.</title>
        <authorList>
            <person name="Kawai M."/>
            <person name="Futagami T."/>
            <person name="Toyoda A."/>
            <person name="Takaki Y."/>
            <person name="Nishi S."/>
            <person name="Hori S."/>
            <person name="Arai W."/>
            <person name="Tsubouchi T."/>
            <person name="Morono Y."/>
            <person name="Uchiyama I."/>
            <person name="Ito T."/>
            <person name="Fujiyama A."/>
            <person name="Inagaki F."/>
            <person name="Takami H."/>
        </authorList>
    </citation>
    <scope>NUCLEOTIDE SEQUENCE</scope>
    <source>
        <strain evidence="5">Expedition CK06-06</strain>
    </source>
</reference>
<dbReference type="PANTHER" id="PTHR43856">
    <property type="entry name" value="CARDIOLIPIN HYDROLASE"/>
    <property type="match status" value="1"/>
</dbReference>
<keyword evidence="2" id="KW-0442">Lipid degradation</keyword>
<dbReference type="PANTHER" id="PTHR43856:SF1">
    <property type="entry name" value="MITOCHONDRIAL CARDIOLIPIN HYDROLASE"/>
    <property type="match status" value="1"/>
</dbReference>
<dbReference type="AlphaFoldDB" id="X1IEW6"/>